<evidence type="ECO:0000256" key="6">
    <source>
        <dbReference type="SAM" id="MobiDB-lite"/>
    </source>
</evidence>
<feature type="transmembrane region" description="Helical" evidence="7">
    <location>
        <begin position="76"/>
        <end position="96"/>
    </location>
</feature>
<feature type="transmembrane region" description="Helical" evidence="7">
    <location>
        <begin position="40"/>
        <end position="64"/>
    </location>
</feature>
<sequence length="519" mass="55028">MEWLKCLVGRRERSAEAAAGGVEDALETAQERRQRWRSVYVIYFTMFQMSLGFSIVLTGVWPYLDKLQPGSSKEALGLAVGASPLGQLAASPLLGWWANRAGSARAPMLATLALFVLASTLYAHLHLTRPHAHHWMLVARALVGISSANVAVARSYLSAATRESERTRAVAGASLAQVLGFVVGPALQAAAAPLGPGQPYPPPGDYAHLLRLDMYTAAGWINAVLGLINFILFLPFCFKERKIAAREAMLAHGKGTEKEALKAIKPDYISSWTLVAAFFVLVFNFVLLETLATSLTMDQFAWSKKQALEYMGALMSAGALVACAVFALITPLTKIFEERALLLWGGFLLTGMASIFCIPWGPQPPPLASGEGAGAEAGGGCPQHAQPWCATSRGLSLAQFLLGYTCVSIGYPLGVTLIQTIFSKVLGPRPQGVWMGVLTGAGCVSRALGPVFVSAVYARRGPDATFASTAALTFAALAALRLVYARLRPPAPAPAPAPAARELRPLTSPAGASARPDVA</sequence>
<organism evidence="9 10">
    <name type="scientific">Brenthis ino</name>
    <name type="common">lesser marbled fritillary</name>
    <dbReference type="NCBI Taxonomy" id="405034"/>
    <lineage>
        <taxon>Eukaryota</taxon>
        <taxon>Metazoa</taxon>
        <taxon>Ecdysozoa</taxon>
        <taxon>Arthropoda</taxon>
        <taxon>Hexapoda</taxon>
        <taxon>Insecta</taxon>
        <taxon>Pterygota</taxon>
        <taxon>Neoptera</taxon>
        <taxon>Endopterygota</taxon>
        <taxon>Lepidoptera</taxon>
        <taxon>Glossata</taxon>
        <taxon>Ditrysia</taxon>
        <taxon>Papilionoidea</taxon>
        <taxon>Nymphalidae</taxon>
        <taxon>Heliconiinae</taxon>
        <taxon>Argynnini</taxon>
        <taxon>Brenthis</taxon>
    </lineage>
</organism>
<dbReference type="EMBL" id="OV170234">
    <property type="protein sequence ID" value="CAH0719739.1"/>
    <property type="molecule type" value="Genomic_DNA"/>
</dbReference>
<dbReference type="GO" id="GO:0022857">
    <property type="term" value="F:transmembrane transporter activity"/>
    <property type="evidence" value="ECO:0007669"/>
    <property type="project" value="InterPro"/>
</dbReference>
<feature type="domain" description="Major facilitator superfamily (MFS) profile" evidence="8">
    <location>
        <begin position="38"/>
        <end position="493"/>
    </location>
</feature>
<dbReference type="PANTHER" id="PTHR23510:SF3">
    <property type="entry name" value="MAJOR FACILITATOR SUPERFAMILY DOMAIN-CONTAINING PROTEIN 8"/>
    <property type="match status" value="1"/>
</dbReference>
<dbReference type="InterPro" id="IPR036259">
    <property type="entry name" value="MFS_trans_sf"/>
</dbReference>
<dbReference type="InterPro" id="IPR051068">
    <property type="entry name" value="MFS_Domain-Containing_Protein"/>
</dbReference>
<evidence type="ECO:0000256" key="1">
    <source>
        <dbReference type="ARBA" id="ARBA00004127"/>
    </source>
</evidence>
<reference evidence="9" key="1">
    <citation type="submission" date="2021-12" db="EMBL/GenBank/DDBJ databases">
        <authorList>
            <person name="Martin H S."/>
        </authorList>
    </citation>
    <scope>NUCLEOTIDE SEQUENCE</scope>
</reference>
<accession>A0A8J9Y5L7</accession>
<keyword evidence="5 7" id="KW-0472">Membrane</keyword>
<dbReference type="AlphaFoldDB" id="A0A8J9Y5L7"/>
<feature type="transmembrane region" description="Helical" evidence="7">
    <location>
        <begin position="307"/>
        <end position="329"/>
    </location>
</feature>
<keyword evidence="10" id="KW-1185">Reference proteome</keyword>
<dbReference type="CDD" id="cd17326">
    <property type="entry name" value="MFS_MFSD8"/>
    <property type="match status" value="1"/>
</dbReference>
<dbReference type="Pfam" id="PF07690">
    <property type="entry name" value="MFS_1"/>
    <property type="match status" value="1"/>
</dbReference>
<evidence type="ECO:0000313" key="9">
    <source>
        <dbReference type="EMBL" id="CAH0719739.1"/>
    </source>
</evidence>
<evidence type="ECO:0000313" key="10">
    <source>
        <dbReference type="Proteomes" id="UP000838878"/>
    </source>
</evidence>
<feature type="transmembrane region" description="Helical" evidence="7">
    <location>
        <begin position="464"/>
        <end position="484"/>
    </location>
</feature>
<dbReference type="GO" id="GO:0005765">
    <property type="term" value="C:lysosomal membrane"/>
    <property type="evidence" value="ECO:0007669"/>
    <property type="project" value="TreeGrafter"/>
</dbReference>
<feature type="non-terminal residue" evidence="9">
    <location>
        <position position="519"/>
    </location>
</feature>
<proteinExistence type="predicted"/>
<dbReference type="Gene3D" id="1.20.1250.20">
    <property type="entry name" value="MFS general substrate transporter like domains"/>
    <property type="match status" value="1"/>
</dbReference>
<feature type="transmembrane region" description="Helical" evidence="7">
    <location>
        <begin position="268"/>
        <end position="287"/>
    </location>
</feature>
<evidence type="ECO:0000259" key="8">
    <source>
        <dbReference type="PROSITE" id="PS50850"/>
    </source>
</evidence>
<feature type="transmembrane region" description="Helical" evidence="7">
    <location>
        <begin position="108"/>
        <end position="125"/>
    </location>
</feature>
<keyword evidence="2" id="KW-0813">Transport</keyword>
<dbReference type="InterPro" id="IPR020846">
    <property type="entry name" value="MFS_dom"/>
</dbReference>
<feature type="transmembrane region" description="Helical" evidence="7">
    <location>
        <begin position="214"/>
        <end position="238"/>
    </location>
</feature>
<dbReference type="Proteomes" id="UP000838878">
    <property type="component" value="Chromosome 14"/>
</dbReference>
<protein>
    <recommendedName>
        <fullName evidence="8">Major facilitator superfamily (MFS) profile domain-containing protein</fullName>
    </recommendedName>
</protein>
<dbReference type="InterPro" id="IPR011701">
    <property type="entry name" value="MFS"/>
</dbReference>
<name>A0A8J9Y5L7_9NEOP</name>
<keyword evidence="3 7" id="KW-0812">Transmembrane</keyword>
<dbReference type="PANTHER" id="PTHR23510">
    <property type="entry name" value="INNER MEMBRANE TRANSPORT PROTEIN YAJR"/>
    <property type="match status" value="1"/>
</dbReference>
<keyword evidence="4 7" id="KW-1133">Transmembrane helix</keyword>
<feature type="transmembrane region" description="Helical" evidence="7">
    <location>
        <begin position="341"/>
        <end position="361"/>
    </location>
</feature>
<dbReference type="PROSITE" id="PS50850">
    <property type="entry name" value="MFS"/>
    <property type="match status" value="1"/>
</dbReference>
<dbReference type="SUPFAM" id="SSF103473">
    <property type="entry name" value="MFS general substrate transporter"/>
    <property type="match status" value="1"/>
</dbReference>
<evidence type="ECO:0000256" key="4">
    <source>
        <dbReference type="ARBA" id="ARBA00022989"/>
    </source>
</evidence>
<feature type="transmembrane region" description="Helical" evidence="7">
    <location>
        <begin position="401"/>
        <end position="422"/>
    </location>
</feature>
<feature type="transmembrane region" description="Helical" evidence="7">
    <location>
        <begin position="137"/>
        <end position="157"/>
    </location>
</feature>
<comment type="subcellular location">
    <subcellularLocation>
        <location evidence="1">Endomembrane system</location>
        <topology evidence="1">Multi-pass membrane protein</topology>
    </subcellularLocation>
</comment>
<gene>
    <name evidence="9" type="ORF">BINO364_LOCUS6042</name>
</gene>
<evidence type="ECO:0000256" key="3">
    <source>
        <dbReference type="ARBA" id="ARBA00022692"/>
    </source>
</evidence>
<dbReference type="OrthoDB" id="370281at2759"/>
<evidence type="ECO:0000256" key="7">
    <source>
        <dbReference type="SAM" id="Phobius"/>
    </source>
</evidence>
<feature type="region of interest" description="Disordered" evidence="6">
    <location>
        <begin position="493"/>
        <end position="519"/>
    </location>
</feature>
<feature type="transmembrane region" description="Helical" evidence="7">
    <location>
        <begin position="434"/>
        <end position="458"/>
    </location>
</feature>
<evidence type="ECO:0000256" key="2">
    <source>
        <dbReference type="ARBA" id="ARBA00022448"/>
    </source>
</evidence>
<dbReference type="GO" id="GO:0012505">
    <property type="term" value="C:endomembrane system"/>
    <property type="evidence" value="ECO:0007669"/>
    <property type="project" value="UniProtKB-SubCell"/>
</dbReference>
<evidence type="ECO:0000256" key="5">
    <source>
        <dbReference type="ARBA" id="ARBA00023136"/>
    </source>
</evidence>
<feature type="transmembrane region" description="Helical" evidence="7">
    <location>
        <begin position="169"/>
        <end position="194"/>
    </location>
</feature>